<dbReference type="Proteomes" id="UP001283361">
    <property type="component" value="Unassembled WGS sequence"/>
</dbReference>
<name>A0AAE1ADM8_9GAST</name>
<proteinExistence type="predicted"/>
<gene>
    <name evidence="1" type="ORF">RRG08_021941</name>
</gene>
<organism evidence="1 2">
    <name type="scientific">Elysia crispata</name>
    <name type="common">lettuce slug</name>
    <dbReference type="NCBI Taxonomy" id="231223"/>
    <lineage>
        <taxon>Eukaryota</taxon>
        <taxon>Metazoa</taxon>
        <taxon>Spiralia</taxon>
        <taxon>Lophotrochozoa</taxon>
        <taxon>Mollusca</taxon>
        <taxon>Gastropoda</taxon>
        <taxon>Heterobranchia</taxon>
        <taxon>Euthyneura</taxon>
        <taxon>Panpulmonata</taxon>
        <taxon>Sacoglossa</taxon>
        <taxon>Placobranchoidea</taxon>
        <taxon>Plakobranchidae</taxon>
        <taxon>Elysia</taxon>
    </lineage>
</organism>
<sequence>MLIVVIEMLGVVLDPIFRVAHDSLLSYAEDIASNATDSLFSHCGHKEKTPQAWQAQASSQLASRREMRRKRILTPARNSWPHNQPP</sequence>
<comment type="caution">
    <text evidence="1">The sequence shown here is derived from an EMBL/GenBank/DDBJ whole genome shotgun (WGS) entry which is preliminary data.</text>
</comment>
<protein>
    <submittedName>
        <fullName evidence="1">Uncharacterized protein</fullName>
    </submittedName>
</protein>
<accession>A0AAE1ADM8</accession>
<dbReference type="EMBL" id="JAWDGP010002165">
    <property type="protein sequence ID" value="KAK3785141.1"/>
    <property type="molecule type" value="Genomic_DNA"/>
</dbReference>
<dbReference type="AlphaFoldDB" id="A0AAE1ADM8"/>
<evidence type="ECO:0000313" key="1">
    <source>
        <dbReference type="EMBL" id="KAK3785141.1"/>
    </source>
</evidence>
<evidence type="ECO:0000313" key="2">
    <source>
        <dbReference type="Proteomes" id="UP001283361"/>
    </source>
</evidence>
<keyword evidence="2" id="KW-1185">Reference proteome</keyword>
<reference evidence="1" key="1">
    <citation type="journal article" date="2023" name="G3 (Bethesda)">
        <title>A reference genome for the long-term kleptoplast-retaining sea slug Elysia crispata morphotype clarki.</title>
        <authorList>
            <person name="Eastman K.E."/>
            <person name="Pendleton A.L."/>
            <person name="Shaikh M.A."/>
            <person name="Suttiyut T."/>
            <person name="Ogas R."/>
            <person name="Tomko P."/>
            <person name="Gavelis G."/>
            <person name="Widhalm J.R."/>
            <person name="Wisecaver J.H."/>
        </authorList>
    </citation>
    <scope>NUCLEOTIDE SEQUENCE</scope>
    <source>
        <strain evidence="1">ECLA1</strain>
    </source>
</reference>